<sequence length="99" mass="11714">MDSSISELYQEKIQRFNTAFKRETPDRVPIMFMSEMWPVHHCGLSPKEVLKKPILFYKAFERTFSKIYLDGLYGLGNLWIEPVFEALQNSGTYKSMKKR</sequence>
<accession>A0ABR6WQS1</accession>
<protein>
    <submittedName>
        <fullName evidence="1">Uncharacterized protein</fullName>
    </submittedName>
</protein>
<reference evidence="1 2" key="1">
    <citation type="journal article" date="2020" name="mSystems">
        <title>Defining Genomic and Predicted Metabolic Features of the Acetobacterium Genus.</title>
        <authorList>
            <person name="Ross D.E."/>
            <person name="Marshall C.W."/>
            <person name="Gulliver D."/>
            <person name="May H.D."/>
            <person name="Norman R.S."/>
        </authorList>
    </citation>
    <scope>NUCLEOTIDE SEQUENCE [LARGE SCALE GENOMIC DNA]</scope>
    <source>
        <strain evidence="1 2">DSM 8238</strain>
    </source>
</reference>
<gene>
    <name evidence="1" type="ORF">GH808_00040</name>
</gene>
<keyword evidence="2" id="KW-1185">Reference proteome</keyword>
<dbReference type="RefSeq" id="WP_186840757.1">
    <property type="nucleotide sequence ID" value="NZ_WJBC01000001.1"/>
</dbReference>
<evidence type="ECO:0000313" key="2">
    <source>
        <dbReference type="Proteomes" id="UP000603234"/>
    </source>
</evidence>
<organism evidence="1 2">
    <name type="scientific">Acetobacterium fimetarium</name>
    <dbReference type="NCBI Taxonomy" id="52691"/>
    <lineage>
        <taxon>Bacteria</taxon>
        <taxon>Bacillati</taxon>
        <taxon>Bacillota</taxon>
        <taxon>Clostridia</taxon>
        <taxon>Eubacteriales</taxon>
        <taxon>Eubacteriaceae</taxon>
        <taxon>Acetobacterium</taxon>
    </lineage>
</organism>
<proteinExistence type="predicted"/>
<name>A0ABR6WQS1_9FIRM</name>
<dbReference type="Proteomes" id="UP000603234">
    <property type="component" value="Unassembled WGS sequence"/>
</dbReference>
<evidence type="ECO:0000313" key="1">
    <source>
        <dbReference type="EMBL" id="MBC3802832.1"/>
    </source>
</evidence>
<dbReference type="EMBL" id="WJBC01000001">
    <property type="protein sequence ID" value="MBC3802832.1"/>
    <property type="molecule type" value="Genomic_DNA"/>
</dbReference>
<comment type="caution">
    <text evidence="1">The sequence shown here is derived from an EMBL/GenBank/DDBJ whole genome shotgun (WGS) entry which is preliminary data.</text>
</comment>